<evidence type="ECO:0000256" key="6">
    <source>
        <dbReference type="PIRSR" id="PIRSR600223-1"/>
    </source>
</evidence>
<dbReference type="GO" id="GO:0004252">
    <property type="term" value="F:serine-type endopeptidase activity"/>
    <property type="evidence" value="ECO:0007669"/>
    <property type="project" value="InterPro"/>
</dbReference>
<accession>A0A6M4GVS9</accession>
<dbReference type="GO" id="GO:0016020">
    <property type="term" value="C:membrane"/>
    <property type="evidence" value="ECO:0007669"/>
    <property type="project" value="UniProtKB-SubCell"/>
</dbReference>
<dbReference type="CDD" id="cd06530">
    <property type="entry name" value="S26_SPase_I"/>
    <property type="match status" value="1"/>
</dbReference>
<dbReference type="PRINTS" id="PR00727">
    <property type="entry name" value="LEADERPTASE"/>
</dbReference>
<dbReference type="KEGG" id="uru:DSM104443_01658"/>
<dbReference type="Gene3D" id="2.10.109.10">
    <property type="entry name" value="Umud Fragment, subunit A"/>
    <property type="match status" value="1"/>
</dbReference>
<comment type="subcellular location">
    <subcellularLocation>
        <location evidence="7">Membrane</location>
        <topology evidence="7">Single-pass type II membrane protein</topology>
    </subcellularLocation>
</comment>
<feature type="active site" evidence="6">
    <location>
        <position position="34"/>
    </location>
</feature>
<dbReference type="AlphaFoldDB" id="A0A6M4GVS9"/>
<dbReference type="EMBL" id="CP053069">
    <property type="protein sequence ID" value="QJR10594.1"/>
    <property type="molecule type" value="Genomic_DNA"/>
</dbReference>
<evidence type="ECO:0000256" key="7">
    <source>
        <dbReference type="RuleBase" id="RU362042"/>
    </source>
</evidence>
<keyword evidence="10" id="KW-1185">Reference proteome</keyword>
<evidence type="ECO:0000256" key="1">
    <source>
        <dbReference type="ARBA" id="ARBA00000677"/>
    </source>
</evidence>
<proteinExistence type="inferred from homology"/>
<dbReference type="EC" id="3.4.21.89" evidence="3 7"/>
<dbReference type="PROSITE" id="PS00760">
    <property type="entry name" value="SPASE_I_2"/>
    <property type="match status" value="1"/>
</dbReference>
<sequence length="182" mass="20039">MRLIRQNLGFILFMLGLLVTRSSFADHYIVPSGSMENTLFPGDRVVVDKRAYGFRVPFTLAKLTKGEAPARGDVVIFDAPDDGVRLIKRIVAVGGDVLEVRAGRVYIGGVAHDEKTRLELKSGGGPDVGPIRIPAGHVFVMGDYRGNSRDSRYFGFVPETSIYAQATRVYFRSGDGFTWLPL</sequence>
<dbReference type="GO" id="GO:0006465">
    <property type="term" value="P:signal peptide processing"/>
    <property type="evidence" value="ECO:0007669"/>
    <property type="project" value="InterPro"/>
</dbReference>
<protein>
    <recommendedName>
        <fullName evidence="4 7">Signal peptidase I</fullName>
        <ecNumber evidence="3 7">3.4.21.89</ecNumber>
    </recommendedName>
</protein>
<evidence type="ECO:0000256" key="4">
    <source>
        <dbReference type="ARBA" id="ARBA00019232"/>
    </source>
</evidence>
<dbReference type="NCBIfam" id="TIGR02227">
    <property type="entry name" value="sigpep_I_bact"/>
    <property type="match status" value="1"/>
</dbReference>
<reference evidence="9 10" key="1">
    <citation type="submission" date="2020-04" db="EMBL/GenBank/DDBJ databases">
        <title>Usitatibacter rugosus gen. nov., sp. nov. and Usitatibacter palustris sp. nov., novel members of Usitatibacteraceae fam. nov. within the order Nitrosomonadales isolated from soil.</title>
        <authorList>
            <person name="Huber K.J."/>
            <person name="Neumann-Schaal M."/>
            <person name="Geppert A."/>
            <person name="Luckner M."/>
            <person name="Wanner G."/>
            <person name="Overmann J."/>
        </authorList>
    </citation>
    <scope>NUCLEOTIDE SEQUENCE [LARGE SCALE GENOMIC DNA]</scope>
    <source>
        <strain evidence="9 10">0125_3</strain>
    </source>
</reference>
<dbReference type="PANTHER" id="PTHR43390:SF1">
    <property type="entry name" value="CHLOROPLAST PROCESSING PEPTIDASE"/>
    <property type="match status" value="1"/>
</dbReference>
<dbReference type="GO" id="GO:0009003">
    <property type="term" value="F:signal peptidase activity"/>
    <property type="evidence" value="ECO:0007669"/>
    <property type="project" value="UniProtKB-EC"/>
</dbReference>
<dbReference type="InterPro" id="IPR019757">
    <property type="entry name" value="Pept_S26A_signal_pept_1_Lys-AS"/>
</dbReference>
<dbReference type="Proteomes" id="UP000501534">
    <property type="component" value="Chromosome"/>
</dbReference>
<dbReference type="InterPro" id="IPR036286">
    <property type="entry name" value="LexA/Signal_pep-like_sf"/>
</dbReference>
<feature type="domain" description="Peptidase S26" evidence="8">
    <location>
        <begin position="10"/>
        <end position="170"/>
    </location>
</feature>
<dbReference type="SUPFAM" id="SSF51306">
    <property type="entry name" value="LexA/Signal peptidase"/>
    <property type="match status" value="1"/>
</dbReference>
<evidence type="ECO:0000313" key="10">
    <source>
        <dbReference type="Proteomes" id="UP000501534"/>
    </source>
</evidence>
<evidence type="ECO:0000259" key="8">
    <source>
        <dbReference type="Pfam" id="PF10502"/>
    </source>
</evidence>
<organism evidence="9 10">
    <name type="scientific">Usitatibacter rugosus</name>
    <dbReference type="NCBI Taxonomy" id="2732067"/>
    <lineage>
        <taxon>Bacteria</taxon>
        <taxon>Pseudomonadati</taxon>
        <taxon>Pseudomonadota</taxon>
        <taxon>Betaproteobacteria</taxon>
        <taxon>Nitrosomonadales</taxon>
        <taxon>Usitatibacteraceae</taxon>
        <taxon>Usitatibacter</taxon>
    </lineage>
</organism>
<dbReference type="PANTHER" id="PTHR43390">
    <property type="entry name" value="SIGNAL PEPTIDASE I"/>
    <property type="match status" value="1"/>
</dbReference>
<dbReference type="Pfam" id="PF10502">
    <property type="entry name" value="Peptidase_S26"/>
    <property type="match status" value="1"/>
</dbReference>
<keyword evidence="7" id="KW-0645">Protease</keyword>
<name>A0A6M4GVS9_9PROT</name>
<gene>
    <name evidence="9" type="primary">sipT</name>
    <name evidence="9" type="ORF">DSM104443_01658</name>
</gene>
<evidence type="ECO:0000256" key="3">
    <source>
        <dbReference type="ARBA" id="ARBA00013208"/>
    </source>
</evidence>
<dbReference type="RefSeq" id="WP_171091226.1">
    <property type="nucleotide sequence ID" value="NZ_CP053069.1"/>
</dbReference>
<dbReference type="InterPro" id="IPR000223">
    <property type="entry name" value="Pept_S26A_signal_pept_1"/>
</dbReference>
<comment type="similarity">
    <text evidence="2 7">Belongs to the peptidase S26 family.</text>
</comment>
<dbReference type="InterPro" id="IPR019533">
    <property type="entry name" value="Peptidase_S26"/>
</dbReference>
<keyword evidence="5 7" id="KW-0378">Hydrolase</keyword>
<feature type="active site" evidence="6">
    <location>
        <position position="88"/>
    </location>
</feature>
<evidence type="ECO:0000256" key="2">
    <source>
        <dbReference type="ARBA" id="ARBA00009370"/>
    </source>
</evidence>
<evidence type="ECO:0000256" key="5">
    <source>
        <dbReference type="ARBA" id="ARBA00022801"/>
    </source>
</evidence>
<comment type="catalytic activity">
    <reaction evidence="1 7">
        <text>Cleavage of hydrophobic, N-terminal signal or leader sequences from secreted and periplasmic proteins.</text>
        <dbReference type="EC" id="3.4.21.89"/>
    </reaction>
</comment>
<evidence type="ECO:0000313" key="9">
    <source>
        <dbReference type="EMBL" id="QJR10594.1"/>
    </source>
</evidence>